<evidence type="ECO:0000256" key="2">
    <source>
        <dbReference type="ARBA" id="ARBA00022525"/>
    </source>
</evidence>
<comment type="caution">
    <text evidence="6">The sequence shown here is derived from an EMBL/GenBank/DDBJ whole genome shotgun (WGS) entry which is preliminary data.</text>
</comment>
<dbReference type="GO" id="GO:0031012">
    <property type="term" value="C:extracellular matrix"/>
    <property type="evidence" value="ECO:0007669"/>
    <property type="project" value="TreeGrafter"/>
</dbReference>
<dbReference type="GO" id="GO:0046872">
    <property type="term" value="F:metal ion binding"/>
    <property type="evidence" value="ECO:0007669"/>
    <property type="project" value="UniProtKB-KW"/>
</dbReference>
<evidence type="ECO:0000256" key="3">
    <source>
        <dbReference type="PIRSR" id="PIRSR601820-1"/>
    </source>
</evidence>
<dbReference type="GO" id="GO:0051045">
    <property type="term" value="P:negative regulation of membrane protein ectodomain proteolysis"/>
    <property type="evidence" value="ECO:0007669"/>
    <property type="project" value="TreeGrafter"/>
</dbReference>
<evidence type="ECO:0000256" key="4">
    <source>
        <dbReference type="PIRSR" id="PIRSR601820-3"/>
    </source>
</evidence>
<keyword evidence="7" id="KW-1185">Reference proteome</keyword>
<dbReference type="InterPro" id="IPR001820">
    <property type="entry name" value="TIMP"/>
</dbReference>
<proteinExistence type="predicted"/>
<dbReference type="GO" id="GO:0005615">
    <property type="term" value="C:extracellular space"/>
    <property type="evidence" value="ECO:0007669"/>
    <property type="project" value="TreeGrafter"/>
</dbReference>
<gene>
    <name evidence="6" type="ORF">PMAYCL1PPCAC_26825</name>
</gene>
<dbReference type="GO" id="GO:0008191">
    <property type="term" value="F:metalloendopeptidase inhibitor activity"/>
    <property type="evidence" value="ECO:0007669"/>
    <property type="project" value="InterPro"/>
</dbReference>
<organism evidence="6 7">
    <name type="scientific">Pristionchus mayeri</name>
    <dbReference type="NCBI Taxonomy" id="1317129"/>
    <lineage>
        <taxon>Eukaryota</taxon>
        <taxon>Metazoa</taxon>
        <taxon>Ecdysozoa</taxon>
        <taxon>Nematoda</taxon>
        <taxon>Chromadorea</taxon>
        <taxon>Rhabditida</taxon>
        <taxon>Rhabditina</taxon>
        <taxon>Diplogasteromorpha</taxon>
        <taxon>Diplogasteroidea</taxon>
        <taxon>Neodiplogasteridae</taxon>
        <taxon>Pristionchus</taxon>
    </lineage>
</organism>
<dbReference type="EMBL" id="BTRK01000006">
    <property type="protein sequence ID" value="GMR56630.1"/>
    <property type="molecule type" value="Genomic_DNA"/>
</dbReference>
<feature type="binding site" evidence="3">
    <location>
        <position position="21"/>
    </location>
    <ligand>
        <name>Zn(2+)</name>
        <dbReference type="ChEBI" id="CHEBI:29105"/>
        <note>ligand shared with metalloproteinase partner</note>
    </ligand>
</feature>
<feature type="signal peptide" evidence="5">
    <location>
        <begin position="1"/>
        <end position="20"/>
    </location>
</feature>
<name>A0AAN5D5Z8_9BILA</name>
<keyword evidence="3" id="KW-0479">Metal-binding</keyword>
<feature type="disulfide bond" evidence="4">
    <location>
        <begin position="23"/>
        <end position="114"/>
    </location>
</feature>
<dbReference type="AlphaFoldDB" id="A0AAN5D5Z8"/>
<dbReference type="Proteomes" id="UP001328107">
    <property type="component" value="Unassembled WGS sequence"/>
</dbReference>
<dbReference type="Pfam" id="PF00965">
    <property type="entry name" value="TIMP"/>
    <property type="match status" value="1"/>
</dbReference>
<evidence type="ECO:0000313" key="7">
    <source>
        <dbReference type="Proteomes" id="UP001328107"/>
    </source>
</evidence>
<dbReference type="Gene3D" id="2.40.50.120">
    <property type="match status" value="1"/>
</dbReference>
<accession>A0AAN5D5Z8</accession>
<keyword evidence="2" id="KW-0964">Secreted</keyword>
<dbReference type="PANTHER" id="PTHR11844">
    <property type="entry name" value="METALLOPROTEASE INHIBITOR"/>
    <property type="match status" value="1"/>
</dbReference>
<feature type="disulfide bond" evidence="4">
    <location>
        <begin position="21"/>
        <end position="88"/>
    </location>
</feature>
<evidence type="ECO:0008006" key="8">
    <source>
        <dbReference type="Google" id="ProtNLM"/>
    </source>
</evidence>
<protein>
    <recommendedName>
        <fullName evidence="8">NTR domain-containing protein</fullName>
    </recommendedName>
</protein>
<keyword evidence="3" id="KW-0862">Zinc</keyword>
<evidence type="ECO:0000313" key="6">
    <source>
        <dbReference type="EMBL" id="GMR56630.1"/>
    </source>
</evidence>
<evidence type="ECO:0000256" key="1">
    <source>
        <dbReference type="ARBA" id="ARBA00004613"/>
    </source>
</evidence>
<dbReference type="SUPFAM" id="SSF50242">
    <property type="entry name" value="TIMP-like"/>
    <property type="match status" value="1"/>
</dbReference>
<dbReference type="GO" id="GO:0002020">
    <property type="term" value="F:protease binding"/>
    <property type="evidence" value="ECO:0007669"/>
    <property type="project" value="TreeGrafter"/>
</dbReference>
<keyword evidence="5" id="KW-0732">Signal</keyword>
<reference evidence="7" key="1">
    <citation type="submission" date="2022-10" db="EMBL/GenBank/DDBJ databases">
        <title>Genome assembly of Pristionchus species.</title>
        <authorList>
            <person name="Yoshida K."/>
            <person name="Sommer R.J."/>
        </authorList>
    </citation>
    <scope>NUCLEOTIDE SEQUENCE [LARGE SCALE GENOMIC DNA]</scope>
    <source>
        <strain evidence="7">RS5460</strain>
    </source>
</reference>
<dbReference type="PANTHER" id="PTHR11844:SF25">
    <property type="entry name" value="NTR DOMAIN-CONTAINING PROTEIN"/>
    <property type="match status" value="1"/>
</dbReference>
<keyword evidence="4" id="KW-1015">Disulfide bond</keyword>
<feature type="chain" id="PRO_5042811885" description="NTR domain-containing protein" evidence="5">
    <location>
        <begin position="21"/>
        <end position="132"/>
    </location>
</feature>
<dbReference type="InterPro" id="IPR008993">
    <property type="entry name" value="TIMP-like_OB-fold"/>
</dbReference>
<sequence length="132" mass="14490">MTTLPISIILIFCLIKRGFTCSCVRKDADWTFGRAEFVSRVVVEKSELITGNGGLLERIYTVTHVDIYKPPECTLPTQVLTATDSATCGVRLSVGQEVVLAGTIRTSFLRIGLCAHGIISRSDAERLRTTKN</sequence>
<evidence type="ECO:0000256" key="5">
    <source>
        <dbReference type="SAM" id="SignalP"/>
    </source>
</evidence>
<comment type="subcellular location">
    <subcellularLocation>
        <location evidence="1">Secreted</location>
    </subcellularLocation>
</comment>